<feature type="region of interest" description="Disordered" evidence="1">
    <location>
        <begin position="19"/>
        <end position="66"/>
    </location>
</feature>
<dbReference type="AlphaFoldDB" id="A0A1F7UWW7"/>
<proteinExistence type="predicted"/>
<organism evidence="2 3">
    <name type="scientific">Candidatus Uhrbacteria bacterium RIFCSPLOWO2_01_FULL_53_9</name>
    <dbReference type="NCBI Taxonomy" id="1802403"/>
    <lineage>
        <taxon>Bacteria</taxon>
        <taxon>Candidatus Uhriibacteriota</taxon>
    </lineage>
</organism>
<comment type="caution">
    <text evidence="2">The sequence shown here is derived from an EMBL/GenBank/DDBJ whole genome shotgun (WGS) entry which is preliminary data.</text>
</comment>
<evidence type="ECO:0000313" key="3">
    <source>
        <dbReference type="Proteomes" id="UP000176932"/>
    </source>
</evidence>
<accession>A0A1F7UWW7</accession>
<dbReference type="Proteomes" id="UP000176932">
    <property type="component" value="Unassembled WGS sequence"/>
</dbReference>
<reference evidence="2 3" key="1">
    <citation type="journal article" date="2016" name="Nat. Commun.">
        <title>Thousands of microbial genomes shed light on interconnected biogeochemical processes in an aquifer system.</title>
        <authorList>
            <person name="Anantharaman K."/>
            <person name="Brown C.T."/>
            <person name="Hug L.A."/>
            <person name="Sharon I."/>
            <person name="Castelle C.J."/>
            <person name="Probst A.J."/>
            <person name="Thomas B.C."/>
            <person name="Singh A."/>
            <person name="Wilkins M.J."/>
            <person name="Karaoz U."/>
            <person name="Brodie E.L."/>
            <person name="Williams K.H."/>
            <person name="Hubbard S.S."/>
            <person name="Banfield J.F."/>
        </authorList>
    </citation>
    <scope>NUCLEOTIDE SEQUENCE [LARGE SCALE GENOMIC DNA]</scope>
</reference>
<evidence type="ECO:0000313" key="2">
    <source>
        <dbReference type="EMBL" id="OGL82746.1"/>
    </source>
</evidence>
<name>A0A1F7UWW7_9BACT</name>
<gene>
    <name evidence="2" type="ORF">A3B32_00005</name>
</gene>
<sequence length="66" mass="7320">MTIEVMEVRDRKKLQKRVDALLTDRRPQVGQLSPPSEADMSGSLSTEDDRRGRLALAPPTKKGVTS</sequence>
<evidence type="ECO:0000256" key="1">
    <source>
        <dbReference type="SAM" id="MobiDB-lite"/>
    </source>
</evidence>
<protein>
    <submittedName>
        <fullName evidence="2">Uncharacterized protein</fullName>
    </submittedName>
</protein>
<dbReference type="EMBL" id="MGEL01000060">
    <property type="protein sequence ID" value="OGL82746.1"/>
    <property type="molecule type" value="Genomic_DNA"/>
</dbReference>